<dbReference type="Gene3D" id="2.10.220.10">
    <property type="entry name" value="Hormone Receptor, Insulin-like Growth Factor Receptor 1, Chain A, domain 2"/>
    <property type="match status" value="1"/>
</dbReference>
<dbReference type="KEGG" id="ptm:PTMB.390c"/>
<protein>
    <submittedName>
        <fullName evidence="2">Surface protein with furin-like cysteine repeats, putative</fullName>
    </submittedName>
</protein>
<dbReference type="CDD" id="cd00064">
    <property type="entry name" value="FU"/>
    <property type="match status" value="1"/>
</dbReference>
<feature type="transmembrane region" description="Helical" evidence="1">
    <location>
        <begin position="2805"/>
        <end position="2834"/>
    </location>
</feature>
<proteinExistence type="predicted"/>
<dbReference type="SUPFAM" id="SSF51126">
    <property type="entry name" value="Pectin lyase-like"/>
    <property type="match status" value="1"/>
</dbReference>
<evidence type="ECO:0000256" key="1">
    <source>
        <dbReference type="SAM" id="Phobius"/>
    </source>
</evidence>
<keyword evidence="1" id="KW-1133">Transmembrane helix</keyword>
<dbReference type="InParanoid" id="Q6BFI3"/>
<dbReference type="GeneID" id="79574079"/>
<gene>
    <name evidence="2" type="ORF">PTMB.390c</name>
</gene>
<feature type="transmembrane region" description="Helical" evidence="1">
    <location>
        <begin position="2660"/>
        <end position="2680"/>
    </location>
</feature>
<dbReference type="PANTHER" id="PTHR11319:SF35">
    <property type="entry name" value="OUTER MEMBRANE PROTEIN PMPC-RELATED"/>
    <property type="match status" value="1"/>
</dbReference>
<dbReference type="InterPro" id="IPR006212">
    <property type="entry name" value="Furin_repeat"/>
</dbReference>
<dbReference type="InterPro" id="IPR011050">
    <property type="entry name" value="Pectin_lyase_fold/virulence"/>
</dbReference>
<reference evidence="2 3" key="1">
    <citation type="journal article" date="2004" name="Curr. Biol.">
        <title>High coding density on the largest Paramecium tetraurelia somatic chromosome.</title>
        <authorList>
            <person name="Zagulski M."/>
            <person name="Nowak J.K."/>
            <person name="Le Mouel A."/>
            <person name="Nowacki M."/>
            <person name="Migdalski A."/>
            <person name="Gromadka R."/>
            <person name="Noel B."/>
            <person name="Blanc I."/>
            <person name="Dessen P."/>
            <person name="Wincker P."/>
            <person name="Keller A.M."/>
            <person name="Cohen J."/>
            <person name="Meyer E."/>
            <person name="Sperling L."/>
        </authorList>
    </citation>
    <scope>NUCLEOTIDE SEQUENCE [LARGE SCALE GENOMIC DNA]</scope>
    <source>
        <strain evidence="2 3">Stock d4-2</strain>
    </source>
</reference>
<feature type="transmembrane region" description="Helical" evidence="1">
    <location>
        <begin position="2878"/>
        <end position="2898"/>
    </location>
</feature>
<dbReference type="SUPFAM" id="SSF57184">
    <property type="entry name" value="Growth factor receptor domain"/>
    <property type="match status" value="1"/>
</dbReference>
<keyword evidence="1" id="KW-0472">Membrane</keyword>
<keyword evidence="1" id="KW-0812">Transmembrane</keyword>
<keyword evidence="3" id="KW-1185">Reference proteome</keyword>
<name>Q6BFI3_PARTE</name>
<feature type="transmembrane region" description="Helical" evidence="1">
    <location>
        <begin position="2687"/>
        <end position="2714"/>
    </location>
</feature>
<evidence type="ECO:0000313" key="2">
    <source>
        <dbReference type="EMBL" id="CAH03587.1"/>
    </source>
</evidence>
<accession>Q6BFI3</accession>
<organism evidence="2 3">
    <name type="scientific">Paramecium tetraurelia</name>
    <dbReference type="NCBI Taxonomy" id="5888"/>
    <lineage>
        <taxon>Eukaryota</taxon>
        <taxon>Sar</taxon>
        <taxon>Alveolata</taxon>
        <taxon>Ciliophora</taxon>
        <taxon>Intramacronucleata</taxon>
        <taxon>Oligohymenophorea</taxon>
        <taxon>Peniculida</taxon>
        <taxon>Parameciidae</taxon>
        <taxon>Paramecium</taxon>
    </lineage>
</organism>
<dbReference type="InterPro" id="IPR009030">
    <property type="entry name" value="Growth_fac_rcpt_cys_sf"/>
</dbReference>
<sequence>MSLHLLVKDSGFDMFHSKRIIYNVRVKFQILELNDEQLTLDTINYFIYSLIRVSDESQLVFNFVELNKLQKTINYIIYFYTDQSIVKKILPINIFNFEGVWIFFYFYNHYDVNHILFYYYQSNLDQLYQETLDSTIKVKNTDQLQSSIRYFKNIQILESNIITYPFLGIIKQVETTSINILEDLNSFKQTCNVELICTQIKTQLLHFNQSFTGGQSTDGQTDNIFQNAYKFSGWVKQNPIDIEIKLDSALLSISIDWINSQNQQQQYQLLKVLYNQHKVRSLNGFSASTYSYSFPYVLSSDQIETFKILDDSLQDLLTQWHFIQYEEGSSLNQGRPIYRVYFPQNDKFIECKWSNQINHFSDVILKFQIGGDYLSLYNFRGYLSDWKFSYYCQRNYESSYEIPCHYTCSSCKGITANDCLSCNENLNRIYSPNTNQCLCLDGYLETFSTAECKSLSDYNGVFEVKYFEVSCDTVGYYQCDESKVQCDFGYFQYYGSCIEWYIYYFIMSPHFSVDIKDYKLDCALCYLSPWIFNQTFMCDFDLIADNSESPFYYFERYYSNTEIYKINFNNRYEFSYQVVGGKYMQQNQTFCKAGYFLQQGECRQCIEGCEFCKSEYFCVQCSSKYALTAEGICKLCTKCELCYFDDRNEELCQYDFYCLDQQYYLNNLCIDCGQFCQQCDSEQCFYCIENKKYYVSLDGINCGYCSIENCEYCIEYVYDNDNNLIVSIDVNRDNIQSDMYQIHLGCAQCVKGYYYSFQTQKCQLLADDMAECDVGLSLDVNQGIVCLKSQSLSDSIQSTFCQDTKLCLQCINNYSSTLPSFCIVCKEGYYSSILTGLCKQCPQSCKACAQQSSKYKDYWKWEIKAFYSYFINQNGQHPFETYVVDSDDSEQEINCLSCQVNYVLFNNFCILGCDDDCEDCRVMVDAFQQYQSRCFKCKSNVFNKLRSYKFENQLQIDSQCETCPNYCSACYPRTQTEISQINLFFNQTSQYLKYSFKCYYVDQNQNYKYILPETLSLQNCRDFQKCTKTLEIKFKVYNNLGQLLDARAEETNINLLEMYQYLLDITLYNMWQQYETPELLEYYNSQNIEEISINYQLESSQLYLDFGSTLQNNLKQNVFNLKRVNVKMFALNKYVLYSTFNYFRVINYDQIIFEDFDFKSPSPYYATIEKNITLRFEITNKHYPQIVIFKNVNFVQTDQNNTLDFTLKCNRSKYFSMIDMKFNLNLTDSIFFQYYPFISKEVSKMTVQNFRVFNNFLYNSTLFYYFAENNTFNCVISFINVTIQNTLFTRNSSFITSNFQKDYDIGIIQLENFTLIDVIFENSSSFIRILSGKQISVKNFKLTNVKFLDLSSFLIGNTFSIIGFDVVACYLEFGHIITNIGKFSESKQVRESSEVLYLENINFTNNKYVQEKAFIYILQNQVSNISITVNNLYLFNNQQFYVQVGKLSYSFVSSDLSQLYFECSYCTFENLNITRGLGYPELTIRNSKHVELKKFTLLQNPQFELKSLHTSINCIRQFYLFDLPFVLSIKSFLKVYIDDVNISDQVIIDYPYFIFEGQNLNDQVEPGFITITNSQFANNMLIITQLNRLSSIISFQTYQDTKILIQNSTFQGNFLNKYEDDTQLHSSSTIIIDSQIGQVIIQDCLFQQNTVSNSSDSNIYIKSETLVVQNCMFINQNQLSHQLLQKHLLIPIDQTNYNDIVNEIFYIMSQGGSGYFFINELTMIQCVINNSLAVNGGAFYINTKSTGKIIISNSSFENTLTILNSNQFSSGGVLYIDASKSRLNLAITETKINRAYSRTQGGAIYIEASRIQNEIILQDVSIANSFSFKSSILFFSPSKLQSLISNIIIDQSIFQSTEQEFNIYLSQIEDLSIQDILPFQKENPAIYISYSNFTIVNSSFPEIHLINLIEIYNGININILNVEILNSTIFASQIIRVALRQDVKARLVINNLIIKSLTIYQFNKQECISEIQNINNQLLCPTEFKNILLNPSVQTKLKNNTNQLNCNLNLVQTYFVNNFSLIELNSFQELHEVQLDNIELNSCHCKNCYFGLISIQEFDFSSLKLKIKKMKVLNNTCGTLGCLSIFQSQSNDIVNENNRLLKAQNLVEIEYSPLYDIQMKIEDSQFLYNKALYGGACYIQSVNLLVDNCQILSNEAQYKGGGIFYSSNNTQITVINSLIINNTADIAGGIYMSNDQMAQPKVMNLQMKNNIAHYYGDNVVEYPKQLKLKFNSHIILQNKIAFKNASSLIEESEIVPYSIFGQESKTSTLLLPSGIRISKYKYFDFTTQTYEDYNLTFRILAINSFGEQITNLSNSFCSIYAQEIQNTEEVLFSKLQFDPEQSKQYLSITKIEFNLTTGDFNLDDLIIYFNPQTDNKISLLLAIACDQIQVFQFNEVFPYEKTSVISDYYVLVQLRTFKCQLGEYLNSTSGGCVECDITQNQFSVTIDALKCEFRDEVKMKSLQPAMIELREGYWRAYYYSNIIEECYHLRVNCEGGWHTGEQSCFRGHIGALCEQCDLYNIQGDGSFSLYQQYQCSSCEDMAANIATIGFVLIWTLLSVFLSVNSTIKLIEEFTYYTKLKTIVKHIIFSSSQTSVLLKVFTNYLQIISSISTFQLSIPAGIQLTFRSVGNPIESMSFSLDCYLAQMTIIPILYFRIIWAFVMVGIYILIFIGMHLLLLIFDKKKKMSITFITTTFIYIYIYLSPNIISGLVALLSYRNISNVLWITGNVAYGYNTEQHYKWLSFFIIPSFIIVGFLMPLFFWYVVYHNRAHLNTSKVRKIWGYLYNEYKVDIYYWETIKILQKEFIIYVLIYYEDYVPVKSSLIFFVLLVYGYLTNHYKPYEAGDLNSIDSLQTAICKVSIILSQTIYTSQSLGIQEIVIPAYFLLAILNFFFIVRVISKILFAYFERLSEQVDKVKQYIVFKFPYIVQNNNKYCLRLFRNSKERKQVIRNRFKLIKMYLIQHAKFIISYKQYQQQQLKQAQQSRCRGEQDYL</sequence>
<dbReference type="EMBL" id="CR548612">
    <property type="protein sequence ID" value="CAH03587.1"/>
    <property type="molecule type" value="Genomic_DNA"/>
</dbReference>
<dbReference type="PANTHER" id="PTHR11319">
    <property type="entry name" value="G PROTEIN-COUPLED RECEPTOR-RELATED"/>
    <property type="match status" value="1"/>
</dbReference>
<evidence type="ECO:0000313" key="3">
    <source>
        <dbReference type="Proteomes" id="UP000000600"/>
    </source>
</evidence>
<dbReference type="STRING" id="5888.Q6BFI3"/>
<feature type="transmembrane region" description="Helical" evidence="1">
    <location>
        <begin position="2741"/>
        <end position="2766"/>
    </location>
</feature>
<dbReference type="RefSeq" id="XP_001347214.1">
    <property type="nucleotide sequence ID" value="XM_001347178.1"/>
</dbReference>
<dbReference type="Proteomes" id="UP000000600">
    <property type="component" value="Chromosome"/>
</dbReference>